<reference evidence="2 3" key="1">
    <citation type="journal article" date="2016" name="Nat. Commun.">
        <title>Thousands of microbial genomes shed light on interconnected biogeochemical processes in an aquifer system.</title>
        <authorList>
            <person name="Anantharaman K."/>
            <person name="Brown C.T."/>
            <person name="Hug L.A."/>
            <person name="Sharon I."/>
            <person name="Castelle C.J."/>
            <person name="Probst A.J."/>
            <person name="Thomas B.C."/>
            <person name="Singh A."/>
            <person name="Wilkins M.J."/>
            <person name="Karaoz U."/>
            <person name="Brodie E.L."/>
            <person name="Williams K.H."/>
            <person name="Hubbard S.S."/>
            <person name="Banfield J.F."/>
        </authorList>
    </citation>
    <scope>NUCLEOTIDE SEQUENCE [LARGE SCALE GENOMIC DNA]</scope>
</reference>
<gene>
    <name evidence="2" type="ORF">A2988_02280</name>
</gene>
<organism evidence="2 3">
    <name type="scientific">Candidatus Azambacteria bacterium RIFCSPLOWO2_01_FULL_46_25</name>
    <dbReference type="NCBI Taxonomy" id="1797298"/>
    <lineage>
        <taxon>Bacteria</taxon>
        <taxon>Candidatus Azamiibacteriota</taxon>
    </lineage>
</organism>
<dbReference type="EMBL" id="MEYS01000001">
    <property type="protein sequence ID" value="OGD34332.1"/>
    <property type="molecule type" value="Genomic_DNA"/>
</dbReference>
<dbReference type="AlphaFoldDB" id="A0A1F5BUR7"/>
<evidence type="ECO:0000313" key="2">
    <source>
        <dbReference type="EMBL" id="OGD34332.1"/>
    </source>
</evidence>
<feature type="domain" description="Transcription regulator TrmB N-terminal" evidence="1">
    <location>
        <begin position="7"/>
        <end position="72"/>
    </location>
</feature>
<dbReference type="SUPFAM" id="SSF46785">
    <property type="entry name" value="Winged helix' DNA-binding domain"/>
    <property type="match status" value="1"/>
</dbReference>
<dbReference type="PANTHER" id="PTHR34293">
    <property type="entry name" value="HTH-TYPE TRANSCRIPTIONAL REGULATOR TRMBL2"/>
    <property type="match status" value="1"/>
</dbReference>
<comment type="caution">
    <text evidence="2">The sequence shown here is derived from an EMBL/GenBank/DDBJ whole genome shotgun (WGS) entry which is preliminary data.</text>
</comment>
<dbReference type="PANTHER" id="PTHR34293:SF1">
    <property type="entry name" value="HTH-TYPE TRANSCRIPTIONAL REGULATOR TRMBL2"/>
    <property type="match status" value="1"/>
</dbReference>
<name>A0A1F5BUR7_9BACT</name>
<dbReference type="STRING" id="1797298.A2988_02280"/>
<protein>
    <recommendedName>
        <fullName evidence="1">Transcription regulator TrmB N-terminal domain-containing protein</fullName>
    </recommendedName>
</protein>
<proteinExistence type="predicted"/>
<accession>A0A1F5BUR7</accession>
<dbReference type="Pfam" id="PF01978">
    <property type="entry name" value="TrmB"/>
    <property type="match status" value="1"/>
</dbReference>
<dbReference type="Proteomes" id="UP000176650">
    <property type="component" value="Unassembled WGS sequence"/>
</dbReference>
<evidence type="ECO:0000313" key="3">
    <source>
        <dbReference type="Proteomes" id="UP000176650"/>
    </source>
</evidence>
<sequence>MITSKDLERFGLAEKEGKVYLAALELGPATATQIAKKAGVNRATTYVEIESLMKMGLASTFEKNKTTLFAAESPAILKRILSRREEQLKAGMLSLENMLPELIKMHEYAEEKPKVQYYEGKEGLLAIQEDFLKTKDKRIEEIYSSDDLSNVFTREELKSSKRKQRKILVHALYTRKAGKFSAVDTSSLSESRIVPFESFPVHSDILLYDNKVAIISLKGKLIGTIINHKEITNTLRSLFNLAWEAAEKYQ</sequence>
<evidence type="ECO:0000259" key="1">
    <source>
        <dbReference type="Pfam" id="PF01978"/>
    </source>
</evidence>
<dbReference type="Gene3D" id="1.10.10.10">
    <property type="entry name" value="Winged helix-like DNA-binding domain superfamily/Winged helix DNA-binding domain"/>
    <property type="match status" value="1"/>
</dbReference>
<dbReference type="InterPro" id="IPR036388">
    <property type="entry name" value="WH-like_DNA-bd_sf"/>
</dbReference>
<dbReference type="InterPro" id="IPR051797">
    <property type="entry name" value="TrmB-like"/>
</dbReference>
<dbReference type="InterPro" id="IPR002831">
    <property type="entry name" value="Tscrpt_reg_TrmB_N"/>
</dbReference>
<dbReference type="InterPro" id="IPR036390">
    <property type="entry name" value="WH_DNA-bd_sf"/>
</dbReference>